<comment type="caution">
    <text evidence="1">The sequence shown here is derived from an EMBL/GenBank/DDBJ whole genome shotgun (WGS) entry which is preliminary data.</text>
</comment>
<name>A0A2N5J2U0_9BIFI</name>
<dbReference type="Proteomes" id="UP000234935">
    <property type="component" value="Unassembled WGS sequence"/>
</dbReference>
<dbReference type="AlphaFoldDB" id="A0A2N5J2U0"/>
<sequence>MSLERTHRYDDIIDMPHHRSQVHAPLSAAQRAAQFMPFAALAGYEEIIEDAARPRVRRIELGQDARKELDRCLATLLARFDDAPRVAVTYFVPEDDGSRHRGGGQHGGIGGGIDGGINSEVDEEFGTYVTVRGAVTRYDGTAHRLLIVDEHGAACVVPCSDIVRIVVDG</sequence>
<dbReference type="RefSeq" id="WP_051198306.1">
    <property type="nucleotide sequence ID" value="NZ_NMYC01000001.1"/>
</dbReference>
<keyword evidence="2" id="KW-1185">Reference proteome</keyword>
<organism evidence="1 2">
    <name type="scientific">Bifidobacterium anseris</name>
    <dbReference type="NCBI Taxonomy" id="2020963"/>
    <lineage>
        <taxon>Bacteria</taxon>
        <taxon>Bacillati</taxon>
        <taxon>Actinomycetota</taxon>
        <taxon>Actinomycetes</taxon>
        <taxon>Bifidobacteriales</taxon>
        <taxon>Bifidobacteriaceae</taxon>
        <taxon>Bifidobacterium</taxon>
    </lineage>
</organism>
<proteinExistence type="predicted"/>
<accession>A0A2N5J2U0</accession>
<reference evidence="1 2" key="1">
    <citation type="submission" date="2017-07" db="EMBL/GenBank/DDBJ databases">
        <title>Bifidobacterium novel species.</title>
        <authorList>
            <person name="Lugli G.A."/>
            <person name="Milani C."/>
            <person name="Duranti S."/>
            <person name="Mangifesta M."/>
        </authorList>
    </citation>
    <scope>NUCLEOTIDE SEQUENCE [LARGE SCALE GENOMIC DNA]</scope>
    <source>
        <strain evidence="2">Goo31D</strain>
    </source>
</reference>
<evidence type="ECO:0000313" key="2">
    <source>
        <dbReference type="Proteomes" id="UP000234935"/>
    </source>
</evidence>
<evidence type="ECO:0000313" key="1">
    <source>
        <dbReference type="EMBL" id="PLS28517.1"/>
    </source>
</evidence>
<protein>
    <submittedName>
        <fullName evidence="1">YolD-like protein</fullName>
    </submittedName>
</protein>
<gene>
    <name evidence="1" type="ORF">CGZ88_0679</name>
</gene>
<dbReference type="OrthoDB" id="361760at2"/>
<dbReference type="EMBL" id="NMYC01000001">
    <property type="protein sequence ID" value="PLS28517.1"/>
    <property type="molecule type" value="Genomic_DNA"/>
</dbReference>